<dbReference type="InterPro" id="IPR004481">
    <property type="entry name" value="K/Na/Ca-exchanger"/>
</dbReference>
<feature type="transmembrane region" description="Helical" evidence="8">
    <location>
        <begin position="241"/>
        <end position="261"/>
    </location>
</feature>
<comment type="subcellular location">
    <subcellularLocation>
        <location evidence="1">Membrane</location>
        <topology evidence="1">Multi-pass membrane protein</topology>
    </subcellularLocation>
</comment>
<keyword evidence="11" id="KW-1185">Reference proteome</keyword>
<dbReference type="GO" id="GO:0006874">
    <property type="term" value="P:intracellular calcium ion homeostasis"/>
    <property type="evidence" value="ECO:0007669"/>
    <property type="project" value="TreeGrafter"/>
</dbReference>
<dbReference type="PANTHER" id="PTHR10846">
    <property type="entry name" value="SODIUM/POTASSIUM/CALCIUM EXCHANGER"/>
    <property type="match status" value="1"/>
</dbReference>
<feature type="transmembrane region" description="Helical" evidence="8">
    <location>
        <begin position="118"/>
        <end position="136"/>
    </location>
</feature>
<evidence type="ECO:0000256" key="5">
    <source>
        <dbReference type="ARBA" id="ARBA00022989"/>
    </source>
</evidence>
<feature type="transmembrane region" description="Helical" evidence="8">
    <location>
        <begin position="273"/>
        <end position="296"/>
    </location>
</feature>
<protein>
    <submittedName>
        <fullName evidence="10">SLC24A5 protein</fullName>
    </submittedName>
</protein>
<keyword evidence="4 8" id="KW-0812">Transmembrane</keyword>
<dbReference type="OrthoDB" id="448734at2759"/>
<feature type="transmembrane region" description="Helical" evidence="8">
    <location>
        <begin position="346"/>
        <end position="368"/>
    </location>
</feature>
<dbReference type="GO" id="GO:0008273">
    <property type="term" value="F:calcium, potassium:sodium antiporter activity"/>
    <property type="evidence" value="ECO:0007669"/>
    <property type="project" value="TreeGrafter"/>
</dbReference>
<gene>
    <name evidence="10" type="primary">SLC24A5</name>
    <name evidence="10" type="ORF">SPIL2461_LOCUS14751</name>
</gene>
<keyword evidence="3" id="KW-0050">Antiport</keyword>
<dbReference type="GO" id="GO:0005262">
    <property type="term" value="F:calcium channel activity"/>
    <property type="evidence" value="ECO:0007669"/>
    <property type="project" value="TreeGrafter"/>
</dbReference>
<accession>A0A812TY70</accession>
<evidence type="ECO:0000256" key="6">
    <source>
        <dbReference type="ARBA" id="ARBA00023136"/>
    </source>
</evidence>
<comment type="caution">
    <text evidence="10">The sequence shown here is derived from an EMBL/GenBank/DDBJ whole genome shotgun (WGS) entry which is preliminary data.</text>
</comment>
<dbReference type="Proteomes" id="UP000649617">
    <property type="component" value="Unassembled WGS sequence"/>
</dbReference>
<evidence type="ECO:0000256" key="3">
    <source>
        <dbReference type="ARBA" id="ARBA00022449"/>
    </source>
</evidence>
<evidence type="ECO:0000313" key="10">
    <source>
        <dbReference type="EMBL" id="CAE7554571.1"/>
    </source>
</evidence>
<evidence type="ECO:0000259" key="9">
    <source>
        <dbReference type="Pfam" id="PF01699"/>
    </source>
</evidence>
<keyword evidence="6 8" id="KW-0472">Membrane</keyword>
<dbReference type="EMBL" id="CAJNIZ010034669">
    <property type="protein sequence ID" value="CAE7554571.1"/>
    <property type="molecule type" value="Genomic_DNA"/>
</dbReference>
<comment type="similarity">
    <text evidence="2">Belongs to the Ca(2+):cation antiporter (CaCA) (TC 2.A.19) family. SLC24A subfamily.</text>
</comment>
<reference evidence="10" key="1">
    <citation type="submission" date="2021-02" db="EMBL/GenBank/DDBJ databases">
        <authorList>
            <person name="Dougan E. K."/>
            <person name="Rhodes N."/>
            <person name="Thang M."/>
            <person name="Chan C."/>
        </authorList>
    </citation>
    <scope>NUCLEOTIDE SEQUENCE</scope>
</reference>
<evidence type="ECO:0000256" key="8">
    <source>
        <dbReference type="SAM" id="Phobius"/>
    </source>
</evidence>
<evidence type="ECO:0000256" key="4">
    <source>
        <dbReference type="ARBA" id="ARBA00022692"/>
    </source>
</evidence>
<proteinExistence type="inferred from homology"/>
<dbReference type="Pfam" id="PF01699">
    <property type="entry name" value="Na_Ca_ex"/>
    <property type="match status" value="2"/>
</dbReference>
<dbReference type="PANTHER" id="PTHR10846:SF8">
    <property type="entry name" value="INNER MEMBRANE PROTEIN YRBG"/>
    <property type="match status" value="1"/>
</dbReference>
<dbReference type="Gene3D" id="1.20.1420.30">
    <property type="entry name" value="NCX, central ion-binding region"/>
    <property type="match status" value="2"/>
</dbReference>
<feature type="transmembrane region" description="Helical" evidence="8">
    <location>
        <begin position="84"/>
        <end position="106"/>
    </location>
</feature>
<keyword evidence="5 8" id="KW-1133">Transmembrane helix</keyword>
<name>A0A812TY70_SYMPI</name>
<keyword evidence="3" id="KW-0813">Transport</keyword>
<feature type="transmembrane region" description="Helical" evidence="8">
    <location>
        <begin position="15"/>
        <end position="33"/>
    </location>
</feature>
<evidence type="ECO:0000313" key="11">
    <source>
        <dbReference type="Proteomes" id="UP000649617"/>
    </source>
</evidence>
<feature type="transmembrane region" description="Helical" evidence="8">
    <location>
        <begin position="316"/>
        <end position="334"/>
    </location>
</feature>
<dbReference type="GO" id="GO:0005886">
    <property type="term" value="C:plasma membrane"/>
    <property type="evidence" value="ECO:0007669"/>
    <property type="project" value="TreeGrafter"/>
</dbReference>
<sequence length="508" mass="55683">MDAVWSADLPGDPEAYLWWPIILYMFYLMSIVCDDYLLPAVDAISEHFHIPDDVAGATLVAFACNGPELLTNCCSIYLKDASVGIGTIVGSAIFNVLVITACCPIVSPRGTLKVKPAFFLRDATFSGISILLLWWALPVVDLMKASVLLAFSAIYALVVAKSADWFGDHQYDGTSPLADGLITSPGNIARQVSGQDIEDLCFQEQHPLEQRQLVQTLLSPGALLAWLTIPNVKLQPTRFFSSFFVSMAWLSVTAYIVCIGSDRINIFWGIPKSFLGLTLVAIGTSWPNLLASVATARQGRGDMAVSNALGSNVQNVFFVLAAPIFVSVLVRGSYTSDSAEILSSVLWMGATLALVMLVVGVSGFWYAYLKYHSRLPPSLIRFKTQLQFRSAVDERGQLRSEVEALQSEREDLAAQVERLQREHSQIAAARELKQQELESKVQALQSQIKASQTEASAARDEVQRLCKALDTAQSLCKHAEARAVAAEKSSTEVHLQKFGSPLYEFFGR</sequence>
<dbReference type="AlphaFoldDB" id="A0A812TY70"/>
<evidence type="ECO:0000256" key="2">
    <source>
        <dbReference type="ARBA" id="ARBA00005364"/>
    </source>
</evidence>
<dbReference type="InterPro" id="IPR044880">
    <property type="entry name" value="NCX_ion-bd_dom_sf"/>
</dbReference>
<feature type="coiled-coil region" evidence="7">
    <location>
        <begin position="388"/>
        <end position="461"/>
    </location>
</feature>
<feature type="domain" description="Sodium/calcium exchanger membrane region" evidence="9">
    <location>
        <begin position="20"/>
        <end position="158"/>
    </location>
</feature>
<keyword evidence="7" id="KW-0175">Coiled coil</keyword>
<evidence type="ECO:0000256" key="7">
    <source>
        <dbReference type="SAM" id="Coils"/>
    </source>
</evidence>
<feature type="transmembrane region" description="Helical" evidence="8">
    <location>
        <begin position="213"/>
        <end position="229"/>
    </location>
</feature>
<feature type="domain" description="Sodium/calcium exchanger membrane region" evidence="9">
    <location>
        <begin position="242"/>
        <end position="364"/>
    </location>
</feature>
<evidence type="ECO:0000256" key="1">
    <source>
        <dbReference type="ARBA" id="ARBA00004141"/>
    </source>
</evidence>
<organism evidence="10 11">
    <name type="scientific">Symbiodinium pilosum</name>
    <name type="common">Dinoflagellate</name>
    <dbReference type="NCBI Taxonomy" id="2952"/>
    <lineage>
        <taxon>Eukaryota</taxon>
        <taxon>Sar</taxon>
        <taxon>Alveolata</taxon>
        <taxon>Dinophyceae</taxon>
        <taxon>Suessiales</taxon>
        <taxon>Symbiodiniaceae</taxon>
        <taxon>Symbiodinium</taxon>
    </lineage>
</organism>
<feature type="transmembrane region" description="Helical" evidence="8">
    <location>
        <begin position="142"/>
        <end position="160"/>
    </location>
</feature>
<dbReference type="InterPro" id="IPR004837">
    <property type="entry name" value="NaCa_Exmemb"/>
</dbReference>